<dbReference type="GO" id="GO:0008718">
    <property type="term" value="F:D-amino-acid dehydrogenase activity"/>
    <property type="evidence" value="ECO:0007669"/>
    <property type="project" value="TreeGrafter"/>
</dbReference>
<name>A0A327KTR1_9BRAD</name>
<sequence length="417" mass="44524">MNILVLGAGVVGTACAHYLHRAGHRVTVLERRAAPGLETSFGNAGGVCPGFAGPWAAPGMPMKGLRWMLDRYAPLAMRPTLDPHQYAWLAAFVKNCTPERYARNKARMQRIAHYSKACLVALRQETGIAYDHGEGGVLQLFRTEDEAAGGRRSSAVLQKFGVTHELLDADGVLAAEPALARSTIRFAGGLNLPGDETGDCAMFTAALAARLAGEGVTFAYETTVQRLRVERGRLRAVETDMGIYEADAVVVALGVEAPFLLRRVGLRLPIYPVKGYSITVDLGPDQDGPRSAVMDEHSKVMITRLGNRLRAAGMAEVAGYDLAVRPDGIEAVRRTVRAIYPGAAVDSAATAAPWAGLRPMTPDGPPYLGPTHVEGLYLNIGHGSNGWTQACGTGRIVADIVSGRSPEIDLEGYGLVR</sequence>
<dbReference type="GO" id="GO:0055130">
    <property type="term" value="P:D-alanine catabolic process"/>
    <property type="evidence" value="ECO:0007669"/>
    <property type="project" value="TreeGrafter"/>
</dbReference>
<dbReference type="InterPro" id="IPR006076">
    <property type="entry name" value="FAD-dep_OxRdtase"/>
</dbReference>
<dbReference type="OrthoDB" id="9805337at2"/>
<evidence type="ECO:0000313" key="5">
    <source>
        <dbReference type="Proteomes" id="UP000249130"/>
    </source>
</evidence>
<dbReference type="GO" id="GO:0005737">
    <property type="term" value="C:cytoplasm"/>
    <property type="evidence" value="ECO:0007669"/>
    <property type="project" value="TreeGrafter"/>
</dbReference>
<evidence type="ECO:0000256" key="1">
    <source>
        <dbReference type="ARBA" id="ARBA00009410"/>
    </source>
</evidence>
<evidence type="ECO:0000256" key="2">
    <source>
        <dbReference type="ARBA" id="ARBA00023002"/>
    </source>
</evidence>
<evidence type="ECO:0000313" key="4">
    <source>
        <dbReference type="EMBL" id="RAI42310.1"/>
    </source>
</evidence>
<dbReference type="Gene3D" id="3.50.50.60">
    <property type="entry name" value="FAD/NAD(P)-binding domain"/>
    <property type="match status" value="2"/>
</dbReference>
<dbReference type="EMBL" id="NPEX01000160">
    <property type="protein sequence ID" value="RAI42310.1"/>
    <property type="molecule type" value="Genomic_DNA"/>
</dbReference>
<dbReference type="SUPFAM" id="SSF51905">
    <property type="entry name" value="FAD/NAD(P)-binding domain"/>
    <property type="match status" value="1"/>
</dbReference>
<dbReference type="Gene3D" id="3.30.9.10">
    <property type="entry name" value="D-Amino Acid Oxidase, subunit A, domain 2"/>
    <property type="match status" value="1"/>
</dbReference>
<comment type="caution">
    <text evidence="4">The sequence shown here is derived from an EMBL/GenBank/DDBJ whole genome shotgun (WGS) entry which is preliminary data.</text>
</comment>
<proteinExistence type="inferred from homology"/>
<accession>A0A327KTR1</accession>
<dbReference type="SUPFAM" id="SSF54373">
    <property type="entry name" value="FAD-linked reductases, C-terminal domain"/>
    <property type="match status" value="1"/>
</dbReference>
<reference evidence="4 5" key="1">
    <citation type="submission" date="2017-07" db="EMBL/GenBank/DDBJ databases">
        <title>Draft Genome Sequences of Select Purple Nonsulfur Bacteria.</title>
        <authorList>
            <person name="Lasarre B."/>
            <person name="Mckinlay J.B."/>
        </authorList>
    </citation>
    <scope>NUCLEOTIDE SEQUENCE [LARGE SCALE GENOMIC DNA]</scope>
    <source>
        <strain evidence="4 5">DSM 5909</strain>
    </source>
</reference>
<dbReference type="AlphaFoldDB" id="A0A327KTR1"/>
<comment type="similarity">
    <text evidence="1">Belongs to the DadA oxidoreductase family.</text>
</comment>
<protein>
    <recommendedName>
        <fullName evidence="3">FAD dependent oxidoreductase domain-containing protein</fullName>
    </recommendedName>
</protein>
<keyword evidence="2" id="KW-0560">Oxidoreductase</keyword>
<evidence type="ECO:0000259" key="3">
    <source>
        <dbReference type="Pfam" id="PF01266"/>
    </source>
</evidence>
<dbReference type="Proteomes" id="UP000249130">
    <property type="component" value="Unassembled WGS sequence"/>
</dbReference>
<dbReference type="Pfam" id="PF01266">
    <property type="entry name" value="DAO"/>
    <property type="match status" value="1"/>
</dbReference>
<organism evidence="4 5">
    <name type="scientific">Rhodoplanes roseus</name>
    <dbReference type="NCBI Taxonomy" id="29409"/>
    <lineage>
        <taxon>Bacteria</taxon>
        <taxon>Pseudomonadati</taxon>
        <taxon>Pseudomonadota</taxon>
        <taxon>Alphaproteobacteria</taxon>
        <taxon>Hyphomicrobiales</taxon>
        <taxon>Nitrobacteraceae</taxon>
        <taxon>Rhodoplanes</taxon>
    </lineage>
</organism>
<dbReference type="GO" id="GO:0005886">
    <property type="term" value="C:plasma membrane"/>
    <property type="evidence" value="ECO:0007669"/>
    <property type="project" value="TreeGrafter"/>
</dbReference>
<keyword evidence="5" id="KW-1185">Reference proteome</keyword>
<dbReference type="PANTHER" id="PTHR13847:SF280">
    <property type="entry name" value="D-AMINO ACID DEHYDROGENASE"/>
    <property type="match status" value="1"/>
</dbReference>
<gene>
    <name evidence="4" type="ORF">CH341_19915</name>
</gene>
<dbReference type="RefSeq" id="WP_111420747.1">
    <property type="nucleotide sequence ID" value="NZ_NPEX01000160.1"/>
</dbReference>
<dbReference type="PANTHER" id="PTHR13847">
    <property type="entry name" value="SARCOSINE DEHYDROGENASE-RELATED"/>
    <property type="match status" value="1"/>
</dbReference>
<feature type="domain" description="FAD dependent oxidoreductase" evidence="3">
    <location>
        <begin position="3"/>
        <end position="399"/>
    </location>
</feature>
<dbReference type="InterPro" id="IPR036188">
    <property type="entry name" value="FAD/NAD-bd_sf"/>
</dbReference>
<dbReference type="NCBIfam" id="NF001933">
    <property type="entry name" value="PRK00711.1"/>
    <property type="match status" value="1"/>
</dbReference>